<name>X0TXQ4_9ZZZZ</name>
<organism evidence="9">
    <name type="scientific">marine sediment metagenome</name>
    <dbReference type="NCBI Taxonomy" id="412755"/>
    <lineage>
        <taxon>unclassified sequences</taxon>
        <taxon>metagenomes</taxon>
        <taxon>ecological metagenomes</taxon>
    </lineage>
</organism>
<evidence type="ECO:0000256" key="2">
    <source>
        <dbReference type="ARBA" id="ARBA00009045"/>
    </source>
</evidence>
<feature type="transmembrane region" description="Helical" evidence="7">
    <location>
        <begin position="12"/>
        <end position="30"/>
    </location>
</feature>
<accession>X0TXQ4</accession>
<dbReference type="InterPro" id="IPR035952">
    <property type="entry name" value="Rhomboid-like_sf"/>
</dbReference>
<evidence type="ECO:0000256" key="4">
    <source>
        <dbReference type="ARBA" id="ARBA00022801"/>
    </source>
</evidence>
<evidence type="ECO:0000256" key="3">
    <source>
        <dbReference type="ARBA" id="ARBA00022692"/>
    </source>
</evidence>
<comment type="caution">
    <text evidence="9">The sequence shown here is derived from an EMBL/GenBank/DDBJ whole genome shotgun (WGS) entry which is preliminary data.</text>
</comment>
<comment type="subcellular location">
    <subcellularLocation>
        <location evidence="1">Membrane</location>
        <topology evidence="1">Multi-pass membrane protein</topology>
    </subcellularLocation>
</comment>
<feature type="transmembrane region" description="Helical" evidence="7">
    <location>
        <begin position="102"/>
        <end position="120"/>
    </location>
</feature>
<dbReference type="EMBL" id="BARS01004614">
    <property type="protein sequence ID" value="GAF80915.1"/>
    <property type="molecule type" value="Genomic_DNA"/>
</dbReference>
<keyword evidence="4" id="KW-0378">Hydrolase</keyword>
<evidence type="ECO:0000256" key="7">
    <source>
        <dbReference type="SAM" id="Phobius"/>
    </source>
</evidence>
<evidence type="ECO:0000313" key="9">
    <source>
        <dbReference type="EMBL" id="GAF80915.1"/>
    </source>
</evidence>
<proteinExistence type="inferred from homology"/>
<evidence type="ECO:0000259" key="8">
    <source>
        <dbReference type="Pfam" id="PF01694"/>
    </source>
</evidence>
<keyword evidence="5 7" id="KW-1133">Transmembrane helix</keyword>
<dbReference type="PANTHER" id="PTHR43731">
    <property type="entry name" value="RHOMBOID PROTEASE"/>
    <property type="match status" value="1"/>
</dbReference>
<evidence type="ECO:0000256" key="1">
    <source>
        <dbReference type="ARBA" id="ARBA00004141"/>
    </source>
</evidence>
<dbReference type="PANTHER" id="PTHR43731:SF14">
    <property type="entry name" value="PRESENILIN-ASSOCIATED RHOMBOID-LIKE PROTEIN, MITOCHONDRIAL"/>
    <property type="match status" value="1"/>
</dbReference>
<keyword evidence="6 7" id="KW-0472">Membrane</keyword>
<dbReference type="FunFam" id="1.20.1540.10:FF:000027">
    <property type="entry name" value="Rhomboid family intramembrane serine protease"/>
    <property type="match status" value="1"/>
</dbReference>
<keyword evidence="3 7" id="KW-0812">Transmembrane</keyword>
<feature type="domain" description="Peptidase S54 rhomboid" evidence="8">
    <location>
        <begin position="64"/>
        <end position="213"/>
    </location>
</feature>
<dbReference type="GO" id="GO:0004252">
    <property type="term" value="F:serine-type endopeptidase activity"/>
    <property type="evidence" value="ECO:0007669"/>
    <property type="project" value="InterPro"/>
</dbReference>
<evidence type="ECO:0000256" key="5">
    <source>
        <dbReference type="ARBA" id="ARBA00022989"/>
    </source>
</evidence>
<dbReference type="InterPro" id="IPR050925">
    <property type="entry name" value="Rhomboid_protease_S54"/>
</dbReference>
<gene>
    <name evidence="9" type="ORF">S01H1_09015</name>
</gene>
<feature type="non-terminal residue" evidence="9">
    <location>
        <position position="221"/>
    </location>
</feature>
<sequence>MLPLRDFIPTRRFPVLTVGIIIVNIIAFAYELLAEASGTLEQTFYTMGVVPFDVTHDFGLAVAFSFVTSMFLHGGFMHIAGNMLYLWIFGNNVEDSMGRGRFLVFYLMTGSIASAAQVLASPNSRLPSIGASGAIAGVLGAYIVLFPRARVQTLVFLGYFARMAQLPALLVLGFWFVLQLLSGLMSFGVAQMGGVAWFAHVGGFVAGLLLVRLFTLGRRQS</sequence>
<feature type="transmembrane region" description="Helical" evidence="7">
    <location>
        <begin position="195"/>
        <end position="215"/>
    </location>
</feature>
<comment type="similarity">
    <text evidence="2">Belongs to the peptidase S54 family.</text>
</comment>
<protein>
    <recommendedName>
        <fullName evidence="8">Peptidase S54 rhomboid domain-containing protein</fullName>
    </recommendedName>
</protein>
<dbReference type="GO" id="GO:0016020">
    <property type="term" value="C:membrane"/>
    <property type="evidence" value="ECO:0007669"/>
    <property type="project" value="UniProtKB-SubCell"/>
</dbReference>
<dbReference type="Gene3D" id="1.20.1540.10">
    <property type="entry name" value="Rhomboid-like"/>
    <property type="match status" value="1"/>
</dbReference>
<feature type="transmembrane region" description="Helical" evidence="7">
    <location>
        <begin position="126"/>
        <end position="145"/>
    </location>
</feature>
<dbReference type="Pfam" id="PF01694">
    <property type="entry name" value="Rhomboid"/>
    <property type="match status" value="1"/>
</dbReference>
<evidence type="ECO:0000256" key="6">
    <source>
        <dbReference type="ARBA" id="ARBA00023136"/>
    </source>
</evidence>
<dbReference type="SUPFAM" id="SSF144091">
    <property type="entry name" value="Rhomboid-like"/>
    <property type="match status" value="1"/>
</dbReference>
<feature type="transmembrane region" description="Helical" evidence="7">
    <location>
        <begin position="58"/>
        <end position="90"/>
    </location>
</feature>
<reference evidence="9" key="1">
    <citation type="journal article" date="2014" name="Front. Microbiol.">
        <title>High frequency of phylogenetically diverse reductive dehalogenase-homologous genes in deep subseafloor sedimentary metagenomes.</title>
        <authorList>
            <person name="Kawai M."/>
            <person name="Futagami T."/>
            <person name="Toyoda A."/>
            <person name="Takaki Y."/>
            <person name="Nishi S."/>
            <person name="Hori S."/>
            <person name="Arai W."/>
            <person name="Tsubouchi T."/>
            <person name="Morono Y."/>
            <person name="Uchiyama I."/>
            <person name="Ito T."/>
            <person name="Fujiyama A."/>
            <person name="Inagaki F."/>
            <person name="Takami H."/>
        </authorList>
    </citation>
    <scope>NUCLEOTIDE SEQUENCE</scope>
    <source>
        <strain evidence="9">Expedition CK06-06</strain>
    </source>
</reference>
<dbReference type="InterPro" id="IPR022764">
    <property type="entry name" value="Peptidase_S54_rhomboid_dom"/>
</dbReference>
<feature type="transmembrane region" description="Helical" evidence="7">
    <location>
        <begin position="166"/>
        <end position="189"/>
    </location>
</feature>
<dbReference type="AlphaFoldDB" id="X0TXQ4"/>